<reference evidence="1 2" key="1">
    <citation type="submission" date="2020-12" db="EMBL/GenBank/DDBJ databases">
        <title>De novo assembly of Tibetan sheep genome.</title>
        <authorList>
            <person name="Li X."/>
        </authorList>
    </citation>
    <scope>NUCLEOTIDE SEQUENCE [LARGE SCALE GENOMIC DNA]</scope>
    <source>
        <tissue evidence="1">Heart</tissue>
    </source>
</reference>
<sequence length="92" mass="10500">MRRSPDVSPRRLSDISPQLRQLKYLVVDEAIKEDLKWSRSVEDLTSGPVGLTSIEERILRITGYYGYQPWATSYKIPITKTPLTGCHTVHLA</sequence>
<dbReference type="AlphaFoldDB" id="A0A835ZND7"/>
<name>A0A835ZND7_SHEEP</name>
<comment type="caution">
    <text evidence="1">The sequence shown here is derived from an EMBL/GenBank/DDBJ whole genome shotgun (WGS) entry which is preliminary data.</text>
</comment>
<evidence type="ECO:0000313" key="2">
    <source>
        <dbReference type="Proteomes" id="UP000664991"/>
    </source>
</evidence>
<accession>A0A835ZND7</accession>
<dbReference type="Proteomes" id="UP000664991">
    <property type="component" value="Unassembled WGS sequence"/>
</dbReference>
<evidence type="ECO:0000313" key="1">
    <source>
        <dbReference type="EMBL" id="KAG5194569.1"/>
    </source>
</evidence>
<gene>
    <name evidence="1" type="ORF">JEQ12_012845</name>
</gene>
<organism evidence="1 2">
    <name type="scientific">Ovis aries</name>
    <name type="common">Sheep</name>
    <dbReference type="NCBI Taxonomy" id="9940"/>
    <lineage>
        <taxon>Eukaryota</taxon>
        <taxon>Metazoa</taxon>
        <taxon>Chordata</taxon>
        <taxon>Craniata</taxon>
        <taxon>Vertebrata</taxon>
        <taxon>Euteleostomi</taxon>
        <taxon>Mammalia</taxon>
        <taxon>Eutheria</taxon>
        <taxon>Laurasiatheria</taxon>
        <taxon>Artiodactyla</taxon>
        <taxon>Ruminantia</taxon>
        <taxon>Pecora</taxon>
        <taxon>Bovidae</taxon>
        <taxon>Caprinae</taxon>
        <taxon>Ovis</taxon>
    </lineage>
</organism>
<protein>
    <submittedName>
        <fullName evidence="1">Uncharacterized protein</fullName>
    </submittedName>
</protein>
<dbReference type="EMBL" id="JAEMGP010000025">
    <property type="protein sequence ID" value="KAG5194569.1"/>
    <property type="molecule type" value="Genomic_DNA"/>
</dbReference>
<proteinExistence type="predicted"/>